<dbReference type="SUPFAM" id="SSF81383">
    <property type="entry name" value="F-box domain"/>
    <property type="match status" value="1"/>
</dbReference>
<dbReference type="Proteomes" id="UP000011115">
    <property type="component" value="Unassembled WGS sequence"/>
</dbReference>
<dbReference type="Gene3D" id="1.20.1280.50">
    <property type="match status" value="1"/>
</dbReference>
<dbReference type="Pfam" id="PF00646">
    <property type="entry name" value="F-box"/>
    <property type="match status" value="1"/>
</dbReference>
<dbReference type="InterPro" id="IPR001810">
    <property type="entry name" value="F-box_dom"/>
</dbReference>
<dbReference type="PANTHER" id="PTHR31672:SF13">
    <property type="entry name" value="F-BOX PROTEIN CPR30-LIKE"/>
    <property type="match status" value="1"/>
</dbReference>
<proteinExistence type="predicted"/>
<evidence type="ECO:0000313" key="3">
    <source>
        <dbReference type="Proteomes" id="UP000011115"/>
    </source>
</evidence>
<dbReference type="SMART" id="SM00256">
    <property type="entry name" value="FBOX"/>
    <property type="match status" value="1"/>
</dbReference>
<dbReference type="InParanoid" id="M1DZI9"/>
<dbReference type="InterPro" id="IPR017451">
    <property type="entry name" value="F-box-assoc_interact_dom"/>
</dbReference>
<reference evidence="2" key="2">
    <citation type="submission" date="2015-06" db="UniProtKB">
        <authorList>
            <consortium name="EnsemblPlants"/>
        </authorList>
    </citation>
    <scope>IDENTIFICATION</scope>
    <source>
        <strain evidence="2">DM1-3 516 R44</strain>
    </source>
</reference>
<dbReference type="PROSITE" id="PS50181">
    <property type="entry name" value="FBOX"/>
    <property type="match status" value="1"/>
</dbReference>
<dbReference type="Pfam" id="PF08268">
    <property type="entry name" value="FBA_3"/>
    <property type="match status" value="1"/>
</dbReference>
<dbReference type="EnsemblPlants" id="PGSC0003DMT400096925">
    <property type="protein sequence ID" value="PGSC0003DMT400096925"/>
    <property type="gene ID" value="PGSC0003DMG400046496"/>
</dbReference>
<dbReference type="AlphaFoldDB" id="M1DZI9"/>
<evidence type="ECO:0000313" key="2">
    <source>
        <dbReference type="EnsemblPlants" id="PGSC0003DMT400096925"/>
    </source>
</evidence>
<dbReference type="PANTHER" id="PTHR31672">
    <property type="entry name" value="BNACNNG10540D PROTEIN"/>
    <property type="match status" value="1"/>
</dbReference>
<dbReference type="InterPro" id="IPR050796">
    <property type="entry name" value="SCF_F-box_component"/>
</dbReference>
<accession>M1DZI9</accession>
<organism evidence="2 3">
    <name type="scientific">Solanum tuberosum</name>
    <name type="common">Potato</name>
    <dbReference type="NCBI Taxonomy" id="4113"/>
    <lineage>
        <taxon>Eukaryota</taxon>
        <taxon>Viridiplantae</taxon>
        <taxon>Streptophyta</taxon>
        <taxon>Embryophyta</taxon>
        <taxon>Tracheophyta</taxon>
        <taxon>Spermatophyta</taxon>
        <taxon>Magnoliopsida</taxon>
        <taxon>eudicotyledons</taxon>
        <taxon>Gunneridae</taxon>
        <taxon>Pentapetalae</taxon>
        <taxon>asterids</taxon>
        <taxon>lamiids</taxon>
        <taxon>Solanales</taxon>
        <taxon>Solanaceae</taxon>
        <taxon>Solanoideae</taxon>
        <taxon>Solaneae</taxon>
        <taxon>Solanum</taxon>
    </lineage>
</organism>
<dbReference type="eggNOG" id="ENOG502QUVH">
    <property type="taxonomic scope" value="Eukaryota"/>
</dbReference>
<evidence type="ECO:0000259" key="1">
    <source>
        <dbReference type="PROSITE" id="PS50181"/>
    </source>
</evidence>
<sequence>PSHLPNEIIMTILSKIPVKSLLQYKFVSKSWLRLISNSEFVKKYPNSSANDKLYNNHKVILRWVYNKICAYSLPSLLYDPITQLTEIDYPMNDLDIKWSDLINILIFLDRISEKEVSLCLWNPSIRKGKILSGVKLIWGCHTLFRYGFQYDEIYKIVVIVNFDKDTKVDIYSLKVDYFWRTVGDFPRGTRINSSAKCVRGKLNWTTLIVDGYDVSHNIVSFDLARETWGEVENPDYGEGKFDLSWEFWEMIL</sequence>
<name>M1DZI9_SOLTU</name>
<keyword evidence="3" id="KW-1185">Reference proteome</keyword>
<dbReference type="InterPro" id="IPR036047">
    <property type="entry name" value="F-box-like_dom_sf"/>
</dbReference>
<dbReference type="HOGENOM" id="CLU_027176_1_3_1"/>
<reference evidence="3" key="1">
    <citation type="journal article" date="2011" name="Nature">
        <title>Genome sequence and analysis of the tuber crop potato.</title>
        <authorList>
            <consortium name="The Potato Genome Sequencing Consortium"/>
        </authorList>
    </citation>
    <scope>NUCLEOTIDE SEQUENCE [LARGE SCALE GENOMIC DNA]</scope>
    <source>
        <strain evidence="3">cv. DM1-3 516 R44</strain>
    </source>
</reference>
<dbReference type="Gramene" id="PGSC0003DMT400096925">
    <property type="protein sequence ID" value="PGSC0003DMT400096925"/>
    <property type="gene ID" value="PGSC0003DMG400046496"/>
</dbReference>
<feature type="domain" description="F-box" evidence="1">
    <location>
        <begin position="1"/>
        <end position="44"/>
    </location>
</feature>
<dbReference type="PaxDb" id="4113-PGSC0003DMT400096925"/>
<protein>
    <submittedName>
        <fullName evidence="2">F-Box protein</fullName>
    </submittedName>
</protein>
<dbReference type="NCBIfam" id="TIGR01640">
    <property type="entry name" value="F_box_assoc_1"/>
    <property type="match status" value="1"/>
</dbReference>
<dbReference type="InterPro" id="IPR013187">
    <property type="entry name" value="F-box-assoc_dom_typ3"/>
</dbReference>